<sequence length="75" mass="8214">MKFHHLQPSSEYSTAISRCSTLPSTHHQSISNVHLSSTKTGREITPRNNETALIKVRSNSSVRTGRGVSPIPKSS</sequence>
<evidence type="ECO:0000313" key="1">
    <source>
        <dbReference type="Proteomes" id="UP000887580"/>
    </source>
</evidence>
<name>A0AC35FXJ2_9BILA</name>
<dbReference type="Proteomes" id="UP000887580">
    <property type="component" value="Unplaced"/>
</dbReference>
<accession>A0AC35FXJ2</accession>
<protein>
    <submittedName>
        <fullName evidence="2">Uncharacterized protein</fullName>
    </submittedName>
</protein>
<evidence type="ECO:0000313" key="2">
    <source>
        <dbReference type="WBParaSite" id="PS1159_v2.g21857.t1"/>
    </source>
</evidence>
<reference evidence="2" key="1">
    <citation type="submission" date="2022-11" db="UniProtKB">
        <authorList>
            <consortium name="WormBaseParasite"/>
        </authorList>
    </citation>
    <scope>IDENTIFICATION</scope>
</reference>
<organism evidence="1 2">
    <name type="scientific">Panagrolaimus sp. PS1159</name>
    <dbReference type="NCBI Taxonomy" id="55785"/>
    <lineage>
        <taxon>Eukaryota</taxon>
        <taxon>Metazoa</taxon>
        <taxon>Ecdysozoa</taxon>
        <taxon>Nematoda</taxon>
        <taxon>Chromadorea</taxon>
        <taxon>Rhabditida</taxon>
        <taxon>Tylenchina</taxon>
        <taxon>Panagrolaimomorpha</taxon>
        <taxon>Panagrolaimoidea</taxon>
        <taxon>Panagrolaimidae</taxon>
        <taxon>Panagrolaimus</taxon>
    </lineage>
</organism>
<dbReference type="WBParaSite" id="PS1159_v2.g21857.t1">
    <property type="protein sequence ID" value="PS1159_v2.g21857.t1"/>
    <property type="gene ID" value="PS1159_v2.g21857"/>
</dbReference>
<proteinExistence type="predicted"/>